<dbReference type="Pfam" id="PF11951">
    <property type="entry name" value="Fungal_trans_2"/>
    <property type="match status" value="1"/>
</dbReference>
<name>A0A443HHA1_BYSSP</name>
<dbReference type="AlphaFoldDB" id="A0A443HHA1"/>
<sequence>MEHNRQQRSSYTALSRDEQCFEFENNHELASPLTKINLDQFIQDPVYLQSQETLRSLLFSTAQSTVPTRAPSPVQDGQPHTISSRGILSSRKRIEYLKNYVAEVAPWLDMFDMQRTFGIKIMDMSQNCPALFYAILALSSRQLERKNEIRDVYDSLELYQEAIRLVTPLLHARHLDALIVCVILCCLEMMSASAKDWRRHLEGCAALFDTFNINGFSGGVLQAVFWCYARMDLCGALISDGTESTLLRLEKWLPPGTHENKARKLFSEAGSNDMYANYAVYLCSKVCDLIADRTKYTELGEDNGCSTDVFAERWMRLWDDLQLWMRDRPSGICPVHEAEGEPFPRVLFVHWGAISSTQLIHTACILLLDMTPHKARLQSSSSTSKLWHAKQICGISLANPHHGCLNNALQPLWIAGRLFSHEREHSLVVKLIRSIEATTGWGTCWRICDLECTWGYI</sequence>
<comment type="caution">
    <text evidence="3">The sequence shown here is derived from an EMBL/GenBank/DDBJ whole genome shotgun (WGS) entry which is preliminary data.</text>
</comment>
<organism evidence="3 4">
    <name type="scientific">Byssochlamys spectabilis</name>
    <name type="common">Paecilomyces variotii</name>
    <dbReference type="NCBI Taxonomy" id="264951"/>
    <lineage>
        <taxon>Eukaryota</taxon>
        <taxon>Fungi</taxon>
        <taxon>Dikarya</taxon>
        <taxon>Ascomycota</taxon>
        <taxon>Pezizomycotina</taxon>
        <taxon>Eurotiomycetes</taxon>
        <taxon>Eurotiomycetidae</taxon>
        <taxon>Eurotiales</taxon>
        <taxon>Thermoascaceae</taxon>
        <taxon>Paecilomyces</taxon>
    </lineage>
</organism>
<protein>
    <submittedName>
        <fullName evidence="3">Fungal-specific transcription factor domain-containing protein</fullName>
    </submittedName>
</protein>
<evidence type="ECO:0000313" key="4">
    <source>
        <dbReference type="Proteomes" id="UP000283841"/>
    </source>
</evidence>
<dbReference type="RefSeq" id="XP_028480848.1">
    <property type="nucleotide sequence ID" value="XM_028628290.1"/>
</dbReference>
<dbReference type="GO" id="GO:0005634">
    <property type="term" value="C:nucleus"/>
    <property type="evidence" value="ECO:0007669"/>
    <property type="project" value="UniProtKB-SubCell"/>
</dbReference>
<dbReference type="GO" id="GO:0000976">
    <property type="term" value="F:transcription cis-regulatory region binding"/>
    <property type="evidence" value="ECO:0007669"/>
    <property type="project" value="TreeGrafter"/>
</dbReference>
<proteinExistence type="predicted"/>
<dbReference type="PANTHER" id="PTHR37534:SF24">
    <property type="entry name" value="MISCELLANEOUS ZN(II)2CYS6 TRANSCRIPTION FACTOR (EUROFUNG)-RELATED"/>
    <property type="match status" value="1"/>
</dbReference>
<dbReference type="PANTHER" id="PTHR37534">
    <property type="entry name" value="TRANSCRIPTIONAL ACTIVATOR PROTEIN UGA3"/>
    <property type="match status" value="1"/>
</dbReference>
<reference evidence="3 4" key="1">
    <citation type="journal article" date="2018" name="Front. Microbiol.">
        <title>Genomic and genetic insights into a cosmopolitan fungus, Paecilomyces variotii (Eurotiales).</title>
        <authorList>
            <person name="Urquhart A.S."/>
            <person name="Mondo S.J."/>
            <person name="Makela M.R."/>
            <person name="Hane J.K."/>
            <person name="Wiebenga A."/>
            <person name="He G."/>
            <person name="Mihaltcheva S."/>
            <person name="Pangilinan J."/>
            <person name="Lipzen A."/>
            <person name="Barry K."/>
            <person name="de Vries R.P."/>
            <person name="Grigoriev I.V."/>
            <person name="Idnurm A."/>
        </authorList>
    </citation>
    <scope>NUCLEOTIDE SEQUENCE [LARGE SCALE GENOMIC DNA]</scope>
    <source>
        <strain evidence="3 4">CBS 101075</strain>
    </source>
</reference>
<keyword evidence="2" id="KW-0539">Nucleus</keyword>
<dbReference type="GO" id="GO:0003700">
    <property type="term" value="F:DNA-binding transcription factor activity"/>
    <property type="evidence" value="ECO:0007669"/>
    <property type="project" value="TreeGrafter"/>
</dbReference>
<keyword evidence="4" id="KW-1185">Reference proteome</keyword>
<gene>
    <name evidence="3" type="ORF">C8Q69DRAFT_410233</name>
</gene>
<accession>A0A443HHA1</accession>
<dbReference type="VEuPathDB" id="FungiDB:C8Q69DRAFT_410233"/>
<evidence type="ECO:0000256" key="1">
    <source>
        <dbReference type="ARBA" id="ARBA00004123"/>
    </source>
</evidence>
<dbReference type="STRING" id="264951.A0A443HHA1"/>
<dbReference type="GO" id="GO:0045944">
    <property type="term" value="P:positive regulation of transcription by RNA polymerase II"/>
    <property type="evidence" value="ECO:0007669"/>
    <property type="project" value="TreeGrafter"/>
</dbReference>
<dbReference type="Proteomes" id="UP000283841">
    <property type="component" value="Unassembled WGS sequence"/>
</dbReference>
<evidence type="ECO:0000313" key="3">
    <source>
        <dbReference type="EMBL" id="RWQ91203.1"/>
    </source>
</evidence>
<dbReference type="GeneID" id="39597567"/>
<dbReference type="InterPro" id="IPR021858">
    <property type="entry name" value="Fun_TF"/>
</dbReference>
<comment type="subcellular location">
    <subcellularLocation>
        <location evidence="1">Nucleus</location>
    </subcellularLocation>
</comment>
<evidence type="ECO:0000256" key="2">
    <source>
        <dbReference type="ARBA" id="ARBA00023242"/>
    </source>
</evidence>
<dbReference type="EMBL" id="RCNU01000026">
    <property type="protein sequence ID" value="RWQ91203.1"/>
    <property type="molecule type" value="Genomic_DNA"/>
</dbReference>